<dbReference type="EMBL" id="VSRR010008475">
    <property type="protein sequence ID" value="MPC48797.1"/>
    <property type="molecule type" value="Genomic_DNA"/>
</dbReference>
<evidence type="ECO:0000313" key="2">
    <source>
        <dbReference type="EMBL" id="MPC48797.1"/>
    </source>
</evidence>
<proteinExistence type="predicted"/>
<evidence type="ECO:0000256" key="1">
    <source>
        <dbReference type="SAM" id="MobiDB-lite"/>
    </source>
</evidence>
<reference evidence="2 3" key="1">
    <citation type="submission" date="2019-05" db="EMBL/GenBank/DDBJ databases">
        <title>Another draft genome of Portunus trituberculatus and its Hox gene families provides insights of decapod evolution.</title>
        <authorList>
            <person name="Jeong J.-H."/>
            <person name="Song I."/>
            <person name="Kim S."/>
            <person name="Choi T."/>
            <person name="Kim D."/>
            <person name="Ryu S."/>
            <person name="Kim W."/>
        </authorList>
    </citation>
    <scope>NUCLEOTIDE SEQUENCE [LARGE SCALE GENOMIC DNA]</scope>
    <source>
        <tissue evidence="2">Muscle</tissue>
    </source>
</reference>
<keyword evidence="3" id="KW-1185">Reference proteome</keyword>
<evidence type="ECO:0000313" key="3">
    <source>
        <dbReference type="Proteomes" id="UP000324222"/>
    </source>
</evidence>
<gene>
    <name evidence="2" type="ORF">E2C01_042580</name>
</gene>
<feature type="compositionally biased region" description="Basic and acidic residues" evidence="1">
    <location>
        <begin position="89"/>
        <end position="98"/>
    </location>
</feature>
<organism evidence="2 3">
    <name type="scientific">Portunus trituberculatus</name>
    <name type="common">Swimming crab</name>
    <name type="synonym">Neptunus trituberculatus</name>
    <dbReference type="NCBI Taxonomy" id="210409"/>
    <lineage>
        <taxon>Eukaryota</taxon>
        <taxon>Metazoa</taxon>
        <taxon>Ecdysozoa</taxon>
        <taxon>Arthropoda</taxon>
        <taxon>Crustacea</taxon>
        <taxon>Multicrustacea</taxon>
        <taxon>Malacostraca</taxon>
        <taxon>Eumalacostraca</taxon>
        <taxon>Eucarida</taxon>
        <taxon>Decapoda</taxon>
        <taxon>Pleocyemata</taxon>
        <taxon>Brachyura</taxon>
        <taxon>Eubrachyura</taxon>
        <taxon>Portunoidea</taxon>
        <taxon>Portunidae</taxon>
        <taxon>Portuninae</taxon>
        <taxon>Portunus</taxon>
    </lineage>
</organism>
<accession>A0A5B7FTU4</accession>
<sequence>MPGTPKGDFAALTLLVLVGKEGNRRTSPFGSDNLPHHEKVVGCLTHRWEEWLMIGAETWILDVLREGYRIPFCAAHHSQPTTRNPEVMPQDHSKDKHFGWRSNN</sequence>
<dbReference type="AlphaFoldDB" id="A0A5B7FTU4"/>
<protein>
    <submittedName>
        <fullName evidence="2">Uncharacterized protein</fullName>
    </submittedName>
</protein>
<comment type="caution">
    <text evidence="2">The sequence shown here is derived from an EMBL/GenBank/DDBJ whole genome shotgun (WGS) entry which is preliminary data.</text>
</comment>
<feature type="region of interest" description="Disordered" evidence="1">
    <location>
        <begin position="79"/>
        <end position="104"/>
    </location>
</feature>
<dbReference type="Proteomes" id="UP000324222">
    <property type="component" value="Unassembled WGS sequence"/>
</dbReference>
<name>A0A5B7FTU4_PORTR</name>